<dbReference type="STRING" id="337097.BHF71_10010"/>
<feature type="coiled-coil region" evidence="1">
    <location>
        <begin position="59"/>
        <end position="86"/>
    </location>
</feature>
<gene>
    <name evidence="2" type="ORF">BHF71_10010</name>
</gene>
<organism evidence="2 3">
    <name type="scientific">Vulcanibacillus modesticaldus</name>
    <dbReference type="NCBI Taxonomy" id="337097"/>
    <lineage>
        <taxon>Bacteria</taxon>
        <taxon>Bacillati</taxon>
        <taxon>Bacillota</taxon>
        <taxon>Bacilli</taxon>
        <taxon>Bacillales</taxon>
        <taxon>Bacillaceae</taxon>
        <taxon>Vulcanibacillus</taxon>
    </lineage>
</organism>
<name>A0A1D2YTZ8_9BACI</name>
<evidence type="ECO:0000313" key="2">
    <source>
        <dbReference type="EMBL" id="OEF99159.1"/>
    </source>
</evidence>
<evidence type="ECO:0000256" key="1">
    <source>
        <dbReference type="SAM" id="Coils"/>
    </source>
</evidence>
<dbReference type="EMBL" id="MIJF01000032">
    <property type="protein sequence ID" value="OEF99159.1"/>
    <property type="molecule type" value="Genomic_DNA"/>
</dbReference>
<reference evidence="2 3" key="1">
    <citation type="submission" date="2016-09" db="EMBL/GenBank/DDBJ databases">
        <title>Draft genome sequence for the type strain of Vulcanibacillus modesticaldus BR, a strictly anaerobic, moderately thermophilic, and nitrate-reducing bacterium from deep sea-hydrothermal vents of the Mid-Atlantic Ridge.</title>
        <authorList>
            <person name="Abin C.A."/>
            <person name="Hollibaugh J.T."/>
        </authorList>
    </citation>
    <scope>NUCLEOTIDE SEQUENCE [LARGE SCALE GENOMIC DNA]</scope>
    <source>
        <strain evidence="2 3">BR</strain>
    </source>
</reference>
<keyword evidence="3" id="KW-1185">Reference proteome</keyword>
<evidence type="ECO:0008006" key="4">
    <source>
        <dbReference type="Google" id="ProtNLM"/>
    </source>
</evidence>
<accession>A0A1D2YTZ8</accession>
<dbReference type="AlphaFoldDB" id="A0A1D2YTZ8"/>
<keyword evidence="1" id="KW-0175">Coiled coil</keyword>
<evidence type="ECO:0000313" key="3">
    <source>
        <dbReference type="Proteomes" id="UP000243739"/>
    </source>
</evidence>
<comment type="caution">
    <text evidence="2">The sequence shown here is derived from an EMBL/GenBank/DDBJ whole genome shotgun (WGS) entry which is preliminary data.</text>
</comment>
<sequence length="193" mass="23424">MYEALDILKKYYITESKQMVTRWIRQNKIKAIRTDNRKQGWEIDEEDLYAFIETLRPGLRKIYQEIEKLKQENKMLKEISKKVIAEVELKQLSFDDFEEINTKKKRGKYGKITPSLLKKVFFASNELKYFSETERDYKFREFYNLFFENGKLKPELFDTDKNVYICPVTYIAYDYPKPLIKNAVKEFLEPRLF</sequence>
<proteinExistence type="predicted"/>
<protein>
    <recommendedName>
        <fullName evidence="4">Helix-turn-helix domain-containing protein</fullName>
    </recommendedName>
</protein>
<dbReference type="Proteomes" id="UP000243739">
    <property type="component" value="Unassembled WGS sequence"/>
</dbReference>